<keyword evidence="3" id="KW-1185">Reference proteome</keyword>
<proteinExistence type="predicted"/>
<evidence type="ECO:0000313" key="2">
    <source>
        <dbReference type="EMBL" id="CAG5079883.1"/>
    </source>
</evidence>
<feature type="region of interest" description="Disordered" evidence="1">
    <location>
        <begin position="34"/>
        <end position="68"/>
    </location>
</feature>
<accession>A0ABN7RKD1</accession>
<evidence type="ECO:0000256" key="1">
    <source>
        <dbReference type="SAM" id="MobiDB-lite"/>
    </source>
</evidence>
<dbReference type="Proteomes" id="UP001158576">
    <property type="component" value="Chromosome PAR"/>
</dbReference>
<evidence type="ECO:0000313" key="3">
    <source>
        <dbReference type="Proteomes" id="UP001158576"/>
    </source>
</evidence>
<sequence length="68" mass="7758">MPETKFFTEEQILLLLLLKQTKMDAEQATAALEELERLGPVENDTTTVDSTNQEPERRSPNKNVLDLL</sequence>
<name>A0ABN7RKD1_OIKDI</name>
<organism evidence="2 3">
    <name type="scientific">Oikopleura dioica</name>
    <name type="common">Tunicate</name>
    <dbReference type="NCBI Taxonomy" id="34765"/>
    <lineage>
        <taxon>Eukaryota</taxon>
        <taxon>Metazoa</taxon>
        <taxon>Chordata</taxon>
        <taxon>Tunicata</taxon>
        <taxon>Appendicularia</taxon>
        <taxon>Copelata</taxon>
        <taxon>Oikopleuridae</taxon>
        <taxon>Oikopleura</taxon>
    </lineage>
</organism>
<protein>
    <submittedName>
        <fullName evidence="2">Oidioi.mRNA.OKI2018_I69.PAR.g9407.t1.cds</fullName>
    </submittedName>
</protein>
<reference evidence="2 3" key="1">
    <citation type="submission" date="2021-04" db="EMBL/GenBank/DDBJ databases">
        <authorList>
            <person name="Bliznina A."/>
        </authorList>
    </citation>
    <scope>NUCLEOTIDE SEQUENCE [LARGE SCALE GENOMIC DNA]</scope>
</reference>
<gene>
    <name evidence="2" type="ORF">OKIOD_LOCUS965</name>
</gene>
<feature type="compositionally biased region" description="Polar residues" evidence="1">
    <location>
        <begin position="43"/>
        <end position="53"/>
    </location>
</feature>
<dbReference type="EMBL" id="OU015568">
    <property type="protein sequence ID" value="CAG5079883.1"/>
    <property type="molecule type" value="Genomic_DNA"/>
</dbReference>